<evidence type="ECO:0000259" key="12">
    <source>
        <dbReference type="Pfam" id="PF01225"/>
    </source>
</evidence>
<organism evidence="15 16">
    <name type="scientific">Clostridium acetireducens DSM 10703</name>
    <dbReference type="NCBI Taxonomy" id="1121290"/>
    <lineage>
        <taxon>Bacteria</taxon>
        <taxon>Bacillati</taxon>
        <taxon>Bacillota</taxon>
        <taxon>Clostridia</taxon>
        <taxon>Eubacteriales</taxon>
        <taxon>Clostridiaceae</taxon>
        <taxon>Clostridium</taxon>
    </lineage>
</organism>
<dbReference type="InterPro" id="IPR051046">
    <property type="entry name" value="MurCDEF_CellWall_CoF430Synth"/>
</dbReference>
<dbReference type="Pfam" id="PF08245">
    <property type="entry name" value="Mur_ligase_M"/>
    <property type="match status" value="1"/>
</dbReference>
<evidence type="ECO:0000313" key="16">
    <source>
        <dbReference type="Proteomes" id="UP000175744"/>
    </source>
</evidence>
<dbReference type="InterPro" id="IPR000713">
    <property type="entry name" value="Mur_ligase_N"/>
</dbReference>
<comment type="similarity">
    <text evidence="10">Belongs to the MurCDEF family. MurF subfamily.</text>
</comment>
<proteinExistence type="inferred from homology"/>
<dbReference type="EC" id="6.3.2.10" evidence="10 11"/>
<dbReference type="InterPro" id="IPR004101">
    <property type="entry name" value="Mur_ligase_C"/>
</dbReference>
<evidence type="ECO:0000256" key="5">
    <source>
        <dbReference type="ARBA" id="ARBA00022840"/>
    </source>
</evidence>
<dbReference type="PANTHER" id="PTHR43024:SF1">
    <property type="entry name" value="UDP-N-ACETYLMURAMOYL-TRIPEPTIDE--D-ALANYL-D-ALANINE LIGASE"/>
    <property type="match status" value="1"/>
</dbReference>
<evidence type="ECO:0000259" key="13">
    <source>
        <dbReference type="Pfam" id="PF02875"/>
    </source>
</evidence>
<evidence type="ECO:0000256" key="6">
    <source>
        <dbReference type="ARBA" id="ARBA00022960"/>
    </source>
</evidence>
<dbReference type="STRING" id="1121290.CLAOCE_01530"/>
<sequence>MKRLDMKEIVKGVLGSIIVKGNSTDYNTVCTDTRKIQKGNIFVALKGENFNGNEFVKEASEKGAVICVVDEVKFNKEDIKDYTTVIKVEYGKQALLDIAKLYRSLLDIKIVAITGSTGKTSTKDLVAAALSSKYKVYKTEGNYNNEIGLPLSIFNLNENYDVAVLEMGMNHFSEIHRMADAARPDIAIITNIGVSHIENLKSRENILMAKLEITDYFKEGNTLIVNADNDLLSNLKADMFEVNTIGIDNEKADLKAENIVLKEDGIEFDVLDKEYQKENFKLDVLGKHNVLNALLAIDCAKKLDVEYKEMKYGFKKLEKTSMRLDIIKGSKFTIIDDSYNASTESMKAAIDVLKNLKCKRKVAILGTMFELGEESYNEHKKVGEYAKENGIDMLITLGDFNKAFEKGFVCDENRKNYKGFKNYSKAIKYILENIEEGDAVLVKASRSMKFEKIVNKLNADNC</sequence>
<dbReference type="AlphaFoldDB" id="A0A1E8F2H2"/>
<dbReference type="InterPro" id="IPR035911">
    <property type="entry name" value="MurE/MurF_N"/>
</dbReference>
<dbReference type="OrthoDB" id="9801978at2"/>
<protein>
    <recommendedName>
        <fullName evidence="10 11">UDP-N-acetylmuramoyl-tripeptide--D-alanyl-D-alanine ligase</fullName>
        <ecNumber evidence="10 11">6.3.2.10</ecNumber>
    </recommendedName>
    <alternativeName>
        <fullName evidence="10">D-alanyl-D-alanine-adding enzyme</fullName>
    </alternativeName>
</protein>
<feature type="domain" description="Mur ligase central" evidence="14">
    <location>
        <begin position="113"/>
        <end position="299"/>
    </location>
</feature>
<dbReference type="Gene3D" id="3.90.190.20">
    <property type="entry name" value="Mur ligase, C-terminal domain"/>
    <property type="match status" value="1"/>
</dbReference>
<comment type="pathway">
    <text evidence="10 11">Cell wall biogenesis; peptidoglycan biosynthesis.</text>
</comment>
<dbReference type="GO" id="GO:0051301">
    <property type="term" value="P:cell division"/>
    <property type="evidence" value="ECO:0007669"/>
    <property type="project" value="UniProtKB-KW"/>
</dbReference>
<dbReference type="UniPathway" id="UPA00219"/>
<evidence type="ECO:0000313" key="15">
    <source>
        <dbReference type="EMBL" id="OFI07549.1"/>
    </source>
</evidence>
<evidence type="ECO:0000256" key="11">
    <source>
        <dbReference type="RuleBase" id="RU004136"/>
    </source>
</evidence>
<dbReference type="InterPro" id="IPR036565">
    <property type="entry name" value="Mur-like_cat_sf"/>
</dbReference>
<comment type="caution">
    <text evidence="15">The sequence shown here is derived from an EMBL/GenBank/DDBJ whole genome shotgun (WGS) entry which is preliminary data.</text>
</comment>
<keyword evidence="2 10" id="KW-0436">Ligase</keyword>
<dbReference type="GO" id="GO:0047480">
    <property type="term" value="F:UDP-N-acetylmuramoyl-tripeptide-D-alanyl-D-alanine ligase activity"/>
    <property type="evidence" value="ECO:0007669"/>
    <property type="project" value="UniProtKB-UniRule"/>
</dbReference>
<keyword evidence="6 10" id="KW-0133">Cell shape</keyword>
<comment type="subcellular location">
    <subcellularLocation>
        <location evidence="10 11">Cytoplasm</location>
    </subcellularLocation>
</comment>
<dbReference type="PANTHER" id="PTHR43024">
    <property type="entry name" value="UDP-N-ACETYLMURAMOYL-TRIPEPTIDE--D-ALANYL-D-ALANINE LIGASE"/>
    <property type="match status" value="1"/>
</dbReference>
<dbReference type="InterPro" id="IPR005863">
    <property type="entry name" value="UDP-N-AcMur_synth"/>
</dbReference>
<dbReference type="InterPro" id="IPR013221">
    <property type="entry name" value="Mur_ligase_cen"/>
</dbReference>
<dbReference type="Proteomes" id="UP000175744">
    <property type="component" value="Unassembled WGS sequence"/>
</dbReference>
<gene>
    <name evidence="10 15" type="primary">murF</name>
    <name evidence="15" type="ORF">CLOACE_01530</name>
</gene>
<keyword evidence="5 10" id="KW-0067">ATP-binding</keyword>
<dbReference type="Gene3D" id="3.40.1190.10">
    <property type="entry name" value="Mur-like, catalytic domain"/>
    <property type="match status" value="1"/>
</dbReference>
<keyword evidence="7 10" id="KW-0573">Peptidoglycan synthesis</keyword>
<dbReference type="GO" id="GO:0005524">
    <property type="term" value="F:ATP binding"/>
    <property type="evidence" value="ECO:0007669"/>
    <property type="project" value="UniProtKB-UniRule"/>
</dbReference>
<dbReference type="EMBL" id="LZFO01000002">
    <property type="protein sequence ID" value="OFI07549.1"/>
    <property type="molecule type" value="Genomic_DNA"/>
</dbReference>
<dbReference type="Gene3D" id="3.40.1390.10">
    <property type="entry name" value="MurE/MurF, N-terminal domain"/>
    <property type="match status" value="1"/>
</dbReference>
<comment type="catalytic activity">
    <reaction evidence="10 11">
        <text>D-alanyl-D-alanine + UDP-N-acetyl-alpha-D-muramoyl-L-alanyl-gamma-D-glutamyl-meso-2,6-diaminopimelate + ATP = UDP-N-acetyl-alpha-D-muramoyl-L-alanyl-gamma-D-glutamyl-meso-2,6-diaminopimeloyl-D-alanyl-D-alanine + ADP + phosphate + H(+)</text>
        <dbReference type="Rhea" id="RHEA:28374"/>
        <dbReference type="ChEBI" id="CHEBI:15378"/>
        <dbReference type="ChEBI" id="CHEBI:30616"/>
        <dbReference type="ChEBI" id="CHEBI:43474"/>
        <dbReference type="ChEBI" id="CHEBI:57822"/>
        <dbReference type="ChEBI" id="CHEBI:61386"/>
        <dbReference type="ChEBI" id="CHEBI:83905"/>
        <dbReference type="ChEBI" id="CHEBI:456216"/>
        <dbReference type="EC" id="6.3.2.10"/>
    </reaction>
</comment>
<dbReference type="SUPFAM" id="SSF53244">
    <property type="entry name" value="MurD-like peptide ligases, peptide-binding domain"/>
    <property type="match status" value="1"/>
</dbReference>
<name>A0A1E8F2H2_9CLOT</name>
<evidence type="ECO:0000259" key="14">
    <source>
        <dbReference type="Pfam" id="PF08245"/>
    </source>
</evidence>
<dbReference type="GO" id="GO:0009252">
    <property type="term" value="P:peptidoglycan biosynthetic process"/>
    <property type="evidence" value="ECO:0007669"/>
    <property type="project" value="UniProtKB-UniRule"/>
</dbReference>
<keyword evidence="16" id="KW-1185">Reference proteome</keyword>
<dbReference type="SUPFAM" id="SSF63418">
    <property type="entry name" value="MurE/MurF N-terminal domain"/>
    <property type="match status" value="1"/>
</dbReference>
<accession>A0A1E8F2H2</accession>
<evidence type="ECO:0000256" key="8">
    <source>
        <dbReference type="ARBA" id="ARBA00023306"/>
    </source>
</evidence>
<dbReference type="Pfam" id="PF01225">
    <property type="entry name" value="Mur_ligase"/>
    <property type="match status" value="1"/>
</dbReference>
<dbReference type="InterPro" id="IPR036615">
    <property type="entry name" value="Mur_ligase_C_dom_sf"/>
</dbReference>
<keyword evidence="4 10" id="KW-0547">Nucleotide-binding</keyword>
<keyword evidence="8 10" id="KW-0131">Cell cycle</keyword>
<dbReference type="RefSeq" id="WP_070109131.1">
    <property type="nucleotide sequence ID" value="NZ_LZFO01000002.1"/>
</dbReference>
<evidence type="ECO:0000256" key="2">
    <source>
        <dbReference type="ARBA" id="ARBA00022598"/>
    </source>
</evidence>
<evidence type="ECO:0000256" key="7">
    <source>
        <dbReference type="ARBA" id="ARBA00022984"/>
    </source>
</evidence>
<dbReference type="GO" id="GO:0008766">
    <property type="term" value="F:UDP-N-acetylmuramoylalanyl-D-glutamyl-2,6-diaminopimelate-D-alanyl-D-alanine ligase activity"/>
    <property type="evidence" value="ECO:0007669"/>
    <property type="project" value="RHEA"/>
</dbReference>
<evidence type="ECO:0000256" key="4">
    <source>
        <dbReference type="ARBA" id="ARBA00022741"/>
    </source>
</evidence>
<dbReference type="NCBIfam" id="TIGR01143">
    <property type="entry name" value="murF"/>
    <property type="match status" value="1"/>
</dbReference>
<dbReference type="PATRIC" id="fig|1121290.3.peg.156"/>
<reference evidence="15 16" key="1">
    <citation type="submission" date="2016-06" db="EMBL/GenBank/DDBJ databases">
        <title>Genome sequence of Clostridium acetireducens DSM 10703.</title>
        <authorList>
            <person name="Poehlein A."/>
            <person name="Fluechter S."/>
            <person name="Duerre P."/>
            <person name="Daniel R."/>
        </authorList>
    </citation>
    <scope>NUCLEOTIDE SEQUENCE [LARGE SCALE GENOMIC DNA]</scope>
    <source>
        <strain evidence="15 16">DSM 10703</strain>
    </source>
</reference>
<evidence type="ECO:0000256" key="10">
    <source>
        <dbReference type="HAMAP-Rule" id="MF_02019"/>
    </source>
</evidence>
<dbReference type="HAMAP" id="MF_02019">
    <property type="entry name" value="MurF"/>
    <property type="match status" value="1"/>
</dbReference>
<feature type="domain" description="Mur ligase N-terminal catalytic" evidence="12">
    <location>
        <begin position="27"/>
        <end position="102"/>
    </location>
</feature>
<feature type="domain" description="Mur ligase C-terminal" evidence="13">
    <location>
        <begin position="322"/>
        <end position="446"/>
    </location>
</feature>
<evidence type="ECO:0000256" key="1">
    <source>
        <dbReference type="ARBA" id="ARBA00022490"/>
    </source>
</evidence>
<dbReference type="GO" id="GO:0071555">
    <property type="term" value="P:cell wall organization"/>
    <property type="evidence" value="ECO:0007669"/>
    <property type="project" value="UniProtKB-KW"/>
</dbReference>
<keyword evidence="9 10" id="KW-0961">Cell wall biogenesis/degradation</keyword>
<dbReference type="GO" id="GO:0005737">
    <property type="term" value="C:cytoplasm"/>
    <property type="evidence" value="ECO:0007669"/>
    <property type="project" value="UniProtKB-SubCell"/>
</dbReference>
<feature type="binding site" evidence="10">
    <location>
        <begin position="115"/>
        <end position="121"/>
    </location>
    <ligand>
        <name>ATP</name>
        <dbReference type="ChEBI" id="CHEBI:30616"/>
    </ligand>
</feature>
<keyword evidence="1 10" id="KW-0963">Cytoplasm</keyword>
<evidence type="ECO:0000256" key="9">
    <source>
        <dbReference type="ARBA" id="ARBA00023316"/>
    </source>
</evidence>
<dbReference type="SUPFAM" id="SSF53623">
    <property type="entry name" value="MurD-like peptide ligases, catalytic domain"/>
    <property type="match status" value="1"/>
</dbReference>
<dbReference type="Pfam" id="PF02875">
    <property type="entry name" value="Mur_ligase_C"/>
    <property type="match status" value="1"/>
</dbReference>
<evidence type="ECO:0000256" key="3">
    <source>
        <dbReference type="ARBA" id="ARBA00022618"/>
    </source>
</evidence>
<keyword evidence="3 10" id="KW-0132">Cell division</keyword>
<comment type="function">
    <text evidence="10 11">Involved in cell wall formation. Catalyzes the final step in the synthesis of UDP-N-acetylmuramoyl-pentapeptide, the precursor of murein.</text>
</comment>
<dbReference type="GO" id="GO:0008360">
    <property type="term" value="P:regulation of cell shape"/>
    <property type="evidence" value="ECO:0007669"/>
    <property type="project" value="UniProtKB-KW"/>
</dbReference>